<evidence type="ECO:0000256" key="3">
    <source>
        <dbReference type="ARBA" id="ARBA00022603"/>
    </source>
</evidence>
<name>A0A4V3D0A8_LABRH</name>
<dbReference type="EC" id="2.1.1.-" evidence="6"/>
<evidence type="ECO:0000313" key="7">
    <source>
        <dbReference type="EMBL" id="TDQ05025.1"/>
    </source>
</evidence>
<reference evidence="7 8" key="1">
    <citation type="submission" date="2019-03" db="EMBL/GenBank/DDBJ databases">
        <title>Genomic Encyclopedia of Type Strains, Phase IV (KMG-IV): sequencing the most valuable type-strain genomes for metagenomic binning, comparative biology and taxonomic classification.</title>
        <authorList>
            <person name="Goeker M."/>
        </authorList>
    </citation>
    <scope>NUCLEOTIDE SEQUENCE [LARGE SCALE GENOMIC DNA]</scope>
    <source>
        <strain evidence="7 8">DSM 45361</strain>
    </source>
</reference>
<evidence type="ECO:0000256" key="5">
    <source>
        <dbReference type="ARBA" id="ARBA00022691"/>
    </source>
</evidence>
<organism evidence="7 8">
    <name type="scientific">Labedaea rhizosphaerae</name>
    <dbReference type="NCBI Taxonomy" id="598644"/>
    <lineage>
        <taxon>Bacteria</taxon>
        <taxon>Bacillati</taxon>
        <taxon>Actinomycetota</taxon>
        <taxon>Actinomycetes</taxon>
        <taxon>Pseudonocardiales</taxon>
        <taxon>Pseudonocardiaceae</taxon>
        <taxon>Labedaea</taxon>
    </lineage>
</organism>
<dbReference type="InterPro" id="IPR011610">
    <property type="entry name" value="SAM_mthyl_Trfase_ML2640-like"/>
</dbReference>
<dbReference type="PANTHER" id="PTHR43619:SF2">
    <property type="entry name" value="S-ADENOSYL-L-METHIONINE-DEPENDENT METHYLTRANSFERASES SUPERFAMILY PROTEIN"/>
    <property type="match status" value="1"/>
</dbReference>
<evidence type="ECO:0000256" key="2">
    <source>
        <dbReference type="ARBA" id="ARBA00008138"/>
    </source>
</evidence>
<comment type="similarity">
    <text evidence="2 6">Belongs to the UPF0677 family.</text>
</comment>
<dbReference type="Pfam" id="PF04072">
    <property type="entry name" value="LCM"/>
    <property type="match status" value="1"/>
</dbReference>
<sequence>MQEKTTSQTAKTAAAARAAHLLVDDEPFVFVDDLAEEILGAEAGPLLDYHRQSGAHPVLAMARMQVVCRSRYTENRVMASKARQYVLLGAGLDTFAYRHPGVRDVYELDHPATQEWKRERLTEAGIEPVVTFVPLDFETDSIIDGLTRSGFDLGRPAVVSWLGVTMYLTSQAIGQVLDELSRLAPGTELVLDHMLPAELRDELGQFYVEQVAPTAAEWGEPWLSLLSPDDMAELLREHGFTVVEQVTQADIVDRPRTDVLKPAMLSVITTAGVG</sequence>
<keyword evidence="8" id="KW-1185">Reference proteome</keyword>
<dbReference type="GO" id="GO:0008168">
    <property type="term" value="F:methyltransferase activity"/>
    <property type="evidence" value="ECO:0007669"/>
    <property type="project" value="UniProtKB-UniRule"/>
</dbReference>
<dbReference type="InterPro" id="IPR007213">
    <property type="entry name" value="Ppm1/Ppm2/Tcmp"/>
</dbReference>
<keyword evidence="4 7" id="KW-0808">Transferase</keyword>
<proteinExistence type="inferred from homology"/>
<accession>A0A4V3D0A8</accession>
<dbReference type="GO" id="GO:0032259">
    <property type="term" value="P:methylation"/>
    <property type="evidence" value="ECO:0007669"/>
    <property type="project" value="UniProtKB-KW"/>
</dbReference>
<keyword evidence="5 6" id="KW-0949">S-adenosyl-L-methionine</keyword>
<dbReference type="Gene3D" id="3.40.50.150">
    <property type="entry name" value="Vaccinia Virus protein VP39"/>
    <property type="match status" value="1"/>
</dbReference>
<dbReference type="RefSeq" id="WP_243753815.1">
    <property type="nucleotide sequence ID" value="NZ_SNXZ01000001.1"/>
</dbReference>
<keyword evidence="3 6" id="KW-0489">Methyltransferase</keyword>
<dbReference type="EMBL" id="SNXZ01000001">
    <property type="protein sequence ID" value="TDQ05025.1"/>
    <property type="molecule type" value="Genomic_DNA"/>
</dbReference>
<protein>
    <recommendedName>
        <fullName evidence="6">S-adenosyl-L-methionine-dependent methyltransferase</fullName>
        <ecNumber evidence="6">2.1.1.-</ecNumber>
    </recommendedName>
</protein>
<evidence type="ECO:0000313" key="8">
    <source>
        <dbReference type="Proteomes" id="UP000295444"/>
    </source>
</evidence>
<dbReference type="AlphaFoldDB" id="A0A4V3D0A8"/>
<evidence type="ECO:0000256" key="4">
    <source>
        <dbReference type="ARBA" id="ARBA00022679"/>
    </source>
</evidence>
<dbReference type="NCBIfam" id="TIGR00027">
    <property type="entry name" value="mthyl_TIGR00027"/>
    <property type="match status" value="1"/>
</dbReference>
<dbReference type="Proteomes" id="UP000295444">
    <property type="component" value="Unassembled WGS sequence"/>
</dbReference>
<comment type="caution">
    <text evidence="7">The sequence shown here is derived from an EMBL/GenBank/DDBJ whole genome shotgun (WGS) entry which is preliminary data.</text>
</comment>
<evidence type="ECO:0000256" key="6">
    <source>
        <dbReference type="RuleBase" id="RU362030"/>
    </source>
</evidence>
<gene>
    <name evidence="7" type="ORF">EV186_101989</name>
</gene>
<dbReference type="SUPFAM" id="SSF53335">
    <property type="entry name" value="S-adenosyl-L-methionine-dependent methyltransferases"/>
    <property type="match status" value="1"/>
</dbReference>
<comment type="function">
    <text evidence="1 6">Exhibits S-adenosyl-L-methionine-dependent methyltransferase activity.</text>
</comment>
<dbReference type="PANTHER" id="PTHR43619">
    <property type="entry name" value="S-ADENOSYL-L-METHIONINE-DEPENDENT METHYLTRANSFERASE YKTD-RELATED"/>
    <property type="match status" value="1"/>
</dbReference>
<evidence type="ECO:0000256" key="1">
    <source>
        <dbReference type="ARBA" id="ARBA00003907"/>
    </source>
</evidence>
<dbReference type="InterPro" id="IPR029063">
    <property type="entry name" value="SAM-dependent_MTases_sf"/>
</dbReference>